<gene>
    <name evidence="1" type="ORF">BC938DRAFT_481666</name>
</gene>
<proteinExistence type="predicted"/>
<sequence length="275" mass="31283">MVFHQICPYPNFTRQEWQSVIKTNPYDVKKPILPDSLSNAFHGAIVKHSLGEDSYMIPDGTDLTGPPHEHLMSCKRESVPLLAPSKTSEDEHCVKYLHNLTRPLFLGLKDYEVNFNKAVKGTNKRPDFSCNVDKIPFLNSEIKPLGCGPLQKTKDMIKVHLQARKAINQQLSSRGGPGESVLLNNFGDVVQTYVMDLKHDGMYRSWPFLTSKLVIDQPSMPLIESSFSHFVSLERHISALAENFKKRPEGTFTPPLQIQYMREIPNSPQIRRLLN</sequence>
<accession>A0A433QFL5</accession>
<organism evidence="1 2">
    <name type="scientific">Jimgerdemannia flammicorona</name>
    <dbReference type="NCBI Taxonomy" id="994334"/>
    <lineage>
        <taxon>Eukaryota</taxon>
        <taxon>Fungi</taxon>
        <taxon>Fungi incertae sedis</taxon>
        <taxon>Mucoromycota</taxon>
        <taxon>Mucoromycotina</taxon>
        <taxon>Endogonomycetes</taxon>
        <taxon>Endogonales</taxon>
        <taxon>Endogonaceae</taxon>
        <taxon>Jimgerdemannia</taxon>
    </lineage>
</organism>
<dbReference type="EMBL" id="RBNJ01006378">
    <property type="protein sequence ID" value="RUS28615.1"/>
    <property type="molecule type" value="Genomic_DNA"/>
</dbReference>
<evidence type="ECO:0000313" key="1">
    <source>
        <dbReference type="EMBL" id="RUS28615.1"/>
    </source>
</evidence>
<name>A0A433QFL5_9FUNG</name>
<protein>
    <submittedName>
        <fullName evidence="1">Uncharacterized protein</fullName>
    </submittedName>
</protein>
<dbReference type="AlphaFoldDB" id="A0A433QFL5"/>
<dbReference type="Proteomes" id="UP000274822">
    <property type="component" value="Unassembled WGS sequence"/>
</dbReference>
<comment type="caution">
    <text evidence="1">The sequence shown here is derived from an EMBL/GenBank/DDBJ whole genome shotgun (WGS) entry which is preliminary data.</text>
</comment>
<keyword evidence="2" id="KW-1185">Reference proteome</keyword>
<evidence type="ECO:0000313" key="2">
    <source>
        <dbReference type="Proteomes" id="UP000274822"/>
    </source>
</evidence>
<reference evidence="1 2" key="1">
    <citation type="journal article" date="2018" name="New Phytol.">
        <title>Phylogenomics of Endogonaceae and evolution of mycorrhizas within Mucoromycota.</title>
        <authorList>
            <person name="Chang Y."/>
            <person name="Desiro A."/>
            <person name="Na H."/>
            <person name="Sandor L."/>
            <person name="Lipzen A."/>
            <person name="Clum A."/>
            <person name="Barry K."/>
            <person name="Grigoriev I.V."/>
            <person name="Martin F.M."/>
            <person name="Stajich J.E."/>
            <person name="Smith M.E."/>
            <person name="Bonito G."/>
            <person name="Spatafora J.W."/>
        </authorList>
    </citation>
    <scope>NUCLEOTIDE SEQUENCE [LARGE SCALE GENOMIC DNA]</scope>
    <source>
        <strain evidence="1 2">AD002</strain>
    </source>
</reference>